<proteinExistence type="predicted"/>
<dbReference type="EMBL" id="UYYB01120723">
    <property type="protein sequence ID" value="VDM83034.1"/>
    <property type="molecule type" value="Genomic_DNA"/>
</dbReference>
<sequence length="33" mass="3855">MNELTKKAPRKSDQFCLLIEGEPAKYAWDQTEN</sequence>
<organism evidence="1 2">
    <name type="scientific">Strongylus vulgaris</name>
    <name type="common">Blood worm</name>
    <dbReference type="NCBI Taxonomy" id="40348"/>
    <lineage>
        <taxon>Eukaryota</taxon>
        <taxon>Metazoa</taxon>
        <taxon>Ecdysozoa</taxon>
        <taxon>Nematoda</taxon>
        <taxon>Chromadorea</taxon>
        <taxon>Rhabditida</taxon>
        <taxon>Rhabditina</taxon>
        <taxon>Rhabditomorpha</taxon>
        <taxon>Strongyloidea</taxon>
        <taxon>Strongylidae</taxon>
        <taxon>Strongylus</taxon>
    </lineage>
</organism>
<protein>
    <submittedName>
        <fullName evidence="1">Uncharacterized protein</fullName>
    </submittedName>
</protein>
<name>A0A3P7JVV8_STRVU</name>
<dbReference type="Proteomes" id="UP000270094">
    <property type="component" value="Unassembled WGS sequence"/>
</dbReference>
<accession>A0A3P7JVV8</accession>
<evidence type="ECO:0000313" key="2">
    <source>
        <dbReference type="Proteomes" id="UP000270094"/>
    </source>
</evidence>
<gene>
    <name evidence="1" type="ORF">SVUK_LOCUS18032</name>
</gene>
<dbReference type="AlphaFoldDB" id="A0A3P7JVV8"/>
<evidence type="ECO:0000313" key="1">
    <source>
        <dbReference type="EMBL" id="VDM83034.1"/>
    </source>
</evidence>
<reference evidence="1 2" key="1">
    <citation type="submission" date="2018-11" db="EMBL/GenBank/DDBJ databases">
        <authorList>
            <consortium name="Pathogen Informatics"/>
        </authorList>
    </citation>
    <scope>NUCLEOTIDE SEQUENCE [LARGE SCALE GENOMIC DNA]</scope>
</reference>
<keyword evidence="2" id="KW-1185">Reference proteome</keyword>